<evidence type="ECO:0000313" key="3">
    <source>
        <dbReference type="Proteomes" id="UP000031532"/>
    </source>
</evidence>
<dbReference type="SUPFAM" id="SSF50475">
    <property type="entry name" value="FMN-binding split barrel"/>
    <property type="match status" value="1"/>
</dbReference>
<protein>
    <submittedName>
        <fullName evidence="2">Pyridoxamine 5-phosphate oxidase</fullName>
    </submittedName>
</protein>
<dbReference type="RefSeq" id="WP_039716412.1">
    <property type="nucleotide sequence ID" value="NZ_JTJC03000002.1"/>
</dbReference>
<evidence type="ECO:0000313" key="2">
    <source>
        <dbReference type="EMBL" id="NHC35159.1"/>
    </source>
</evidence>
<dbReference type="AlphaFoldDB" id="A0A9X5I4Z8"/>
<dbReference type="PANTHER" id="PTHR42815:SF2">
    <property type="entry name" value="FAD-BINDING, PUTATIVE (AFU_ORTHOLOGUE AFUA_6G07600)-RELATED"/>
    <property type="match status" value="1"/>
</dbReference>
<feature type="domain" description="Pyridoxamine 5'-phosphate oxidase N-terminal" evidence="1">
    <location>
        <begin position="169"/>
        <end position="268"/>
    </location>
</feature>
<organism evidence="2 3">
    <name type="scientific">Scytonema millei VB511283</name>
    <dbReference type="NCBI Taxonomy" id="1245923"/>
    <lineage>
        <taxon>Bacteria</taxon>
        <taxon>Bacillati</taxon>
        <taxon>Cyanobacteriota</taxon>
        <taxon>Cyanophyceae</taxon>
        <taxon>Nostocales</taxon>
        <taxon>Scytonemataceae</taxon>
        <taxon>Scytonema</taxon>
    </lineage>
</organism>
<keyword evidence="3" id="KW-1185">Reference proteome</keyword>
<sequence>MRNSLSTYHAGELAVQAQAGVQAEAARLTKIIGASINSTARDFLSTQRLAIASTIYRHGKVWTSLLVGKPGFIEVVAEQLVQIQTKVNPSDPLLENLSIHNDIGILAIDLATRRRLRINGKAMVQPNGYIDVRTQQVYFNCPKYIQVRDLVAHSDRQAAITEVYSYKALTPAQQQWITQADTFFIASFHPQSGADTSHRGGYPGFVQVLNATELVFPDYAGNNMFNTLGNIAQYPQIGLLFVDFVSGNTLQLTGTANIIWDTNRIAQFIGAERLVEFQIDRVLETINATNLSWEFAEYSPYNPK</sequence>
<dbReference type="Pfam" id="PF01243">
    <property type="entry name" value="PNPOx_N"/>
    <property type="match status" value="1"/>
</dbReference>
<dbReference type="InterPro" id="IPR011576">
    <property type="entry name" value="Pyridox_Oxase_N"/>
</dbReference>
<accession>A0A9X5I4Z8</accession>
<name>A0A9X5I4Z8_9CYAN</name>
<dbReference type="Gene3D" id="2.30.110.10">
    <property type="entry name" value="Electron Transport, Fmn-binding Protein, Chain A"/>
    <property type="match status" value="2"/>
</dbReference>
<comment type="caution">
    <text evidence="2">The sequence shown here is derived from an EMBL/GenBank/DDBJ whole genome shotgun (WGS) entry which is preliminary data.</text>
</comment>
<evidence type="ECO:0000259" key="1">
    <source>
        <dbReference type="Pfam" id="PF01243"/>
    </source>
</evidence>
<proteinExistence type="predicted"/>
<dbReference type="EMBL" id="JTJC03000002">
    <property type="protein sequence ID" value="NHC35159.1"/>
    <property type="molecule type" value="Genomic_DNA"/>
</dbReference>
<dbReference type="PANTHER" id="PTHR42815">
    <property type="entry name" value="FAD-BINDING, PUTATIVE (AFU_ORTHOLOGUE AFUA_6G07600)-RELATED"/>
    <property type="match status" value="1"/>
</dbReference>
<dbReference type="OrthoDB" id="9796486at2"/>
<reference evidence="2 3" key="1">
    <citation type="journal article" date="2015" name="Genome Announc.">
        <title>Draft Genome Sequence of the Terrestrial Cyanobacterium Scytonema millei VB511283, Isolated from Eastern India.</title>
        <authorList>
            <person name="Sen D."/>
            <person name="Chandrababunaidu M.M."/>
            <person name="Singh D."/>
            <person name="Sanghi N."/>
            <person name="Ghorai A."/>
            <person name="Mishra G.P."/>
            <person name="Madduluri M."/>
            <person name="Adhikary S.P."/>
            <person name="Tripathy S."/>
        </authorList>
    </citation>
    <scope>NUCLEOTIDE SEQUENCE [LARGE SCALE GENOMIC DNA]</scope>
    <source>
        <strain evidence="2 3">VB511283</strain>
    </source>
</reference>
<gene>
    <name evidence="2" type="ORF">QH73_0010870</name>
</gene>
<dbReference type="Proteomes" id="UP000031532">
    <property type="component" value="Unassembled WGS sequence"/>
</dbReference>
<dbReference type="InterPro" id="IPR012349">
    <property type="entry name" value="Split_barrel_FMN-bd"/>
</dbReference>